<keyword evidence="2" id="KW-1185">Reference proteome</keyword>
<comment type="caution">
    <text evidence="1">The sequence shown here is derived from an EMBL/GenBank/DDBJ whole genome shotgun (WGS) entry which is preliminary data.</text>
</comment>
<dbReference type="EMBL" id="CM039437">
    <property type="protein sequence ID" value="KAI4308164.1"/>
    <property type="molecule type" value="Genomic_DNA"/>
</dbReference>
<protein>
    <submittedName>
        <fullName evidence="1">Uncharacterized protein</fullName>
    </submittedName>
</protein>
<evidence type="ECO:0000313" key="2">
    <source>
        <dbReference type="Proteomes" id="UP000828941"/>
    </source>
</evidence>
<reference evidence="1 2" key="1">
    <citation type="journal article" date="2022" name="DNA Res.">
        <title>Chromosomal-level genome assembly of the orchid tree Bauhinia variegata (Leguminosae; Cercidoideae) supports the allotetraploid origin hypothesis of Bauhinia.</title>
        <authorList>
            <person name="Zhong Y."/>
            <person name="Chen Y."/>
            <person name="Zheng D."/>
            <person name="Pang J."/>
            <person name="Liu Y."/>
            <person name="Luo S."/>
            <person name="Meng S."/>
            <person name="Qian L."/>
            <person name="Wei D."/>
            <person name="Dai S."/>
            <person name="Zhou R."/>
        </authorList>
    </citation>
    <scope>NUCLEOTIDE SEQUENCE [LARGE SCALE GENOMIC DNA]</scope>
    <source>
        <strain evidence="1">BV-YZ2020</strain>
    </source>
</reference>
<dbReference type="Proteomes" id="UP000828941">
    <property type="component" value="Chromosome 12"/>
</dbReference>
<name>A0ACB9LEG7_BAUVA</name>
<organism evidence="1 2">
    <name type="scientific">Bauhinia variegata</name>
    <name type="common">Purple orchid tree</name>
    <name type="synonym">Phanera variegata</name>
    <dbReference type="NCBI Taxonomy" id="167791"/>
    <lineage>
        <taxon>Eukaryota</taxon>
        <taxon>Viridiplantae</taxon>
        <taxon>Streptophyta</taxon>
        <taxon>Embryophyta</taxon>
        <taxon>Tracheophyta</taxon>
        <taxon>Spermatophyta</taxon>
        <taxon>Magnoliopsida</taxon>
        <taxon>eudicotyledons</taxon>
        <taxon>Gunneridae</taxon>
        <taxon>Pentapetalae</taxon>
        <taxon>rosids</taxon>
        <taxon>fabids</taxon>
        <taxon>Fabales</taxon>
        <taxon>Fabaceae</taxon>
        <taxon>Cercidoideae</taxon>
        <taxon>Cercideae</taxon>
        <taxon>Bauhiniinae</taxon>
        <taxon>Bauhinia</taxon>
    </lineage>
</organism>
<accession>A0ACB9LEG7</accession>
<evidence type="ECO:0000313" key="1">
    <source>
        <dbReference type="EMBL" id="KAI4308164.1"/>
    </source>
</evidence>
<sequence length="102" mass="11618">MLFEPDAVMWSSLCKVHRNLTMAARICEHLHTSRPWNPSNYVLLANSYAFIGGWKETLETREVMDMRRVRKSVGCSWVEIGGCMHSFLSGDNILKLKGSVKS</sequence>
<gene>
    <name evidence="1" type="ORF">L6164_031266</name>
</gene>
<proteinExistence type="predicted"/>